<dbReference type="InterPro" id="IPR035901">
    <property type="entry name" value="GIY-YIG_endonuc_sf"/>
</dbReference>
<dbReference type="Pfam" id="PF08459">
    <property type="entry name" value="UvrC_RNaseH_dom"/>
    <property type="match status" value="1"/>
</dbReference>
<evidence type="ECO:0000259" key="9">
    <source>
        <dbReference type="PROSITE" id="PS50165"/>
    </source>
</evidence>
<dbReference type="AlphaFoldDB" id="A0A844FYR4"/>
<dbReference type="EMBL" id="VUNS01000003">
    <property type="protein sequence ID" value="MST96246.1"/>
    <property type="molecule type" value="Genomic_DNA"/>
</dbReference>
<reference evidence="10 11" key="1">
    <citation type="submission" date="2019-08" db="EMBL/GenBank/DDBJ databases">
        <title>In-depth cultivation of the pig gut microbiome towards novel bacterial diversity and tailored functional studies.</title>
        <authorList>
            <person name="Wylensek D."/>
            <person name="Hitch T.C.A."/>
            <person name="Clavel T."/>
        </authorList>
    </citation>
    <scope>NUCLEOTIDE SEQUENCE [LARGE SCALE GENOMIC DNA]</scope>
    <source>
        <strain evidence="10 11">BBE-744-WT-12</strain>
    </source>
</reference>
<evidence type="ECO:0000256" key="6">
    <source>
        <dbReference type="ARBA" id="ARBA00023236"/>
    </source>
</evidence>
<dbReference type="CDD" id="cd10434">
    <property type="entry name" value="GIY-YIG_UvrC_Cho"/>
    <property type="match status" value="1"/>
</dbReference>
<dbReference type="InterPro" id="IPR001943">
    <property type="entry name" value="UVR_dom"/>
</dbReference>
<comment type="caution">
    <text evidence="10">The sequence shown here is derived from an EMBL/GenBank/DDBJ whole genome shotgun (WGS) entry which is preliminary data.</text>
</comment>
<dbReference type="PROSITE" id="PS50165">
    <property type="entry name" value="UVRC"/>
    <property type="match status" value="1"/>
</dbReference>
<dbReference type="SMART" id="SM00465">
    <property type="entry name" value="GIYc"/>
    <property type="match status" value="1"/>
</dbReference>
<dbReference type="PROSITE" id="PS50151">
    <property type="entry name" value="UVR"/>
    <property type="match status" value="1"/>
</dbReference>
<sequence length="501" mass="56765">MRKSDFHPSEIPAKPGVYVYRDWSGKVIYVGKAANLRRRMSSYFQPSRVMRADAKLRSLINSIEDWSYETVRTENEALILESRLIKDYAPYYNILMRDDKRYLLLKLDWTEKFPTLKLARLKKNDGAQYFGPFPNGGALRMTLEFLLAYFGLRACRDSEPDAETRKRCLKRIVNDCCAPCIGAVTPEEYRQRVKRAVAVLEGNIGEVTAAVKKQMAEAAAEERYEKAAHLRDVMSNLEEVFGRRNRIFVRPELPGSSPGREAVASLGKALGLAAPPSRIIGFDISNILGKLAVASLVAFRDGRPDRDNYRRFRIRTVHQSDDFAMMHEVLVRHFGRLLEEKRPLPDLVMVDGGKGQLSAAIDALIEINCPPLPVIGLAKRNEEIYLPGRSEPVVLDRHDPALRMLQALRDEAHRFAITYHRELRNKLIEQSKLDEIPGIGANRKRELLRTFGSLRALKKAAPETIAEKVPGIGAELAGKIAEVLNRQSRPDNERAQHESIE</sequence>
<keyword evidence="4" id="KW-0267">Excision nuclease</keyword>
<accession>A0A844FYR4</accession>
<dbReference type="Gene3D" id="3.30.420.340">
    <property type="entry name" value="UvrC, RNAse H endonuclease domain"/>
    <property type="match status" value="1"/>
</dbReference>
<dbReference type="InterPro" id="IPR050066">
    <property type="entry name" value="UvrABC_protein_C"/>
</dbReference>
<dbReference type="InterPro" id="IPR000305">
    <property type="entry name" value="GIY-YIG_endonuc"/>
</dbReference>
<evidence type="ECO:0000259" key="7">
    <source>
        <dbReference type="PROSITE" id="PS50151"/>
    </source>
</evidence>
<keyword evidence="6" id="KW-0742">SOS response</keyword>
<dbReference type="PANTHER" id="PTHR30562:SF1">
    <property type="entry name" value="UVRABC SYSTEM PROTEIN C"/>
    <property type="match status" value="1"/>
</dbReference>
<dbReference type="SUPFAM" id="SSF47781">
    <property type="entry name" value="RuvA domain 2-like"/>
    <property type="match status" value="1"/>
</dbReference>
<dbReference type="SUPFAM" id="SSF82771">
    <property type="entry name" value="GIY-YIG endonuclease"/>
    <property type="match status" value="1"/>
</dbReference>
<dbReference type="PROSITE" id="PS50164">
    <property type="entry name" value="GIY_YIG"/>
    <property type="match status" value="1"/>
</dbReference>
<keyword evidence="1" id="KW-0963">Cytoplasm</keyword>
<dbReference type="Gene3D" id="3.40.1440.10">
    <property type="entry name" value="GIY-YIG endonuclease"/>
    <property type="match status" value="1"/>
</dbReference>
<evidence type="ECO:0000256" key="5">
    <source>
        <dbReference type="ARBA" id="ARBA00023204"/>
    </source>
</evidence>
<evidence type="ECO:0000256" key="1">
    <source>
        <dbReference type="ARBA" id="ARBA00022490"/>
    </source>
</evidence>
<dbReference type="GO" id="GO:0009432">
    <property type="term" value="P:SOS response"/>
    <property type="evidence" value="ECO:0007669"/>
    <property type="project" value="UniProtKB-KW"/>
</dbReference>
<dbReference type="InterPro" id="IPR010994">
    <property type="entry name" value="RuvA_2-like"/>
</dbReference>
<keyword evidence="3" id="KW-0228">DNA excision</keyword>
<gene>
    <name evidence="10" type="ORF">FYJ85_04190</name>
</gene>
<feature type="domain" description="UvrC family homology region profile" evidence="9">
    <location>
        <begin position="260"/>
        <end position="364"/>
    </location>
</feature>
<dbReference type="Gene3D" id="1.10.150.20">
    <property type="entry name" value="5' to 3' exonuclease, C-terminal subdomain"/>
    <property type="match status" value="1"/>
</dbReference>
<dbReference type="Pfam" id="PF02151">
    <property type="entry name" value="UVR"/>
    <property type="match status" value="1"/>
</dbReference>
<dbReference type="Proteomes" id="UP000435649">
    <property type="component" value="Unassembled WGS sequence"/>
</dbReference>
<protein>
    <submittedName>
        <fullName evidence="10">Excinuclease ABC subunit UvrC</fullName>
    </submittedName>
</protein>
<organism evidence="10 11">
    <name type="scientific">Victivallis lenta</name>
    <dbReference type="NCBI Taxonomy" id="2606640"/>
    <lineage>
        <taxon>Bacteria</taxon>
        <taxon>Pseudomonadati</taxon>
        <taxon>Lentisphaerota</taxon>
        <taxon>Lentisphaeria</taxon>
        <taxon>Victivallales</taxon>
        <taxon>Victivallaceae</taxon>
        <taxon>Victivallis</taxon>
    </lineage>
</organism>
<evidence type="ECO:0000256" key="2">
    <source>
        <dbReference type="ARBA" id="ARBA00022763"/>
    </source>
</evidence>
<dbReference type="Pfam" id="PF01541">
    <property type="entry name" value="GIY-YIG"/>
    <property type="match status" value="1"/>
</dbReference>
<dbReference type="GO" id="GO:0009380">
    <property type="term" value="C:excinuclease repair complex"/>
    <property type="evidence" value="ECO:0007669"/>
    <property type="project" value="TreeGrafter"/>
</dbReference>
<proteinExistence type="predicted"/>
<keyword evidence="2" id="KW-0227">DNA damage</keyword>
<dbReference type="PANTHER" id="PTHR30562">
    <property type="entry name" value="UVRC/OXIDOREDUCTASE"/>
    <property type="match status" value="1"/>
</dbReference>
<dbReference type="InterPro" id="IPR047296">
    <property type="entry name" value="GIY-YIG_UvrC_Cho"/>
</dbReference>
<dbReference type="FunFam" id="3.40.1440.10:FF:000001">
    <property type="entry name" value="UvrABC system protein C"/>
    <property type="match status" value="1"/>
</dbReference>
<name>A0A844FYR4_9BACT</name>
<evidence type="ECO:0000256" key="3">
    <source>
        <dbReference type="ARBA" id="ARBA00022769"/>
    </source>
</evidence>
<keyword evidence="5" id="KW-0234">DNA repair</keyword>
<dbReference type="GO" id="GO:0009381">
    <property type="term" value="F:excinuclease ABC activity"/>
    <property type="evidence" value="ECO:0007669"/>
    <property type="project" value="InterPro"/>
</dbReference>
<evidence type="ECO:0000313" key="10">
    <source>
        <dbReference type="EMBL" id="MST96246.1"/>
    </source>
</evidence>
<dbReference type="Gene3D" id="4.10.860.10">
    <property type="entry name" value="UVR domain"/>
    <property type="match status" value="1"/>
</dbReference>
<dbReference type="SUPFAM" id="SSF46600">
    <property type="entry name" value="C-terminal UvrC-binding domain of UvrB"/>
    <property type="match status" value="1"/>
</dbReference>
<dbReference type="InterPro" id="IPR036876">
    <property type="entry name" value="UVR_dom_sf"/>
</dbReference>
<evidence type="ECO:0000313" key="11">
    <source>
        <dbReference type="Proteomes" id="UP000435649"/>
    </source>
</evidence>
<dbReference type="InterPro" id="IPR038476">
    <property type="entry name" value="UvrC_RNase_H_dom_sf"/>
</dbReference>
<evidence type="ECO:0000259" key="8">
    <source>
        <dbReference type="PROSITE" id="PS50164"/>
    </source>
</evidence>
<dbReference type="InterPro" id="IPR001162">
    <property type="entry name" value="UvrC_RNase_H_dom"/>
</dbReference>
<dbReference type="GO" id="GO:0006289">
    <property type="term" value="P:nucleotide-excision repair"/>
    <property type="evidence" value="ECO:0007669"/>
    <property type="project" value="InterPro"/>
</dbReference>
<dbReference type="Pfam" id="PF14520">
    <property type="entry name" value="HHH_5"/>
    <property type="match status" value="1"/>
</dbReference>
<feature type="domain" description="GIY-YIG" evidence="8">
    <location>
        <begin position="13"/>
        <end position="94"/>
    </location>
</feature>
<feature type="domain" description="UVR" evidence="7">
    <location>
        <begin position="205"/>
        <end position="240"/>
    </location>
</feature>
<dbReference type="RefSeq" id="WP_154417081.1">
    <property type="nucleotide sequence ID" value="NZ_VUNS01000003.1"/>
</dbReference>
<keyword evidence="11" id="KW-1185">Reference proteome</keyword>
<evidence type="ECO:0000256" key="4">
    <source>
        <dbReference type="ARBA" id="ARBA00022881"/>
    </source>
</evidence>